<feature type="transmembrane region" description="Helical" evidence="2">
    <location>
        <begin position="802"/>
        <end position="821"/>
    </location>
</feature>
<protein>
    <submittedName>
        <fullName evidence="3">Uncharacterized protein</fullName>
    </submittedName>
</protein>
<name>A0A4Y0BGK3_ANOFN</name>
<proteinExistence type="predicted"/>
<keyword evidence="2" id="KW-1133">Transmembrane helix</keyword>
<feature type="compositionally biased region" description="Polar residues" evidence="1">
    <location>
        <begin position="27"/>
        <end position="48"/>
    </location>
</feature>
<feature type="region of interest" description="Disordered" evidence="1">
    <location>
        <begin position="1"/>
        <end position="60"/>
    </location>
</feature>
<dbReference type="VEuPathDB" id="VectorBase:AFUN2_004184"/>
<dbReference type="VEuPathDB" id="VectorBase:AFUN019237"/>
<reference evidence="3" key="1">
    <citation type="submission" date="2020-05" db="UniProtKB">
        <authorList>
            <consortium name="EnsemblMetazoa"/>
        </authorList>
    </citation>
    <scope>IDENTIFICATION</scope>
    <source>
        <strain evidence="3">FUMOZ</strain>
    </source>
</reference>
<organism evidence="3">
    <name type="scientific">Anopheles funestus</name>
    <name type="common">African malaria mosquito</name>
    <dbReference type="NCBI Taxonomy" id="62324"/>
    <lineage>
        <taxon>Eukaryota</taxon>
        <taxon>Metazoa</taxon>
        <taxon>Ecdysozoa</taxon>
        <taxon>Arthropoda</taxon>
        <taxon>Hexapoda</taxon>
        <taxon>Insecta</taxon>
        <taxon>Pterygota</taxon>
        <taxon>Neoptera</taxon>
        <taxon>Endopterygota</taxon>
        <taxon>Diptera</taxon>
        <taxon>Nematocera</taxon>
        <taxon>Culicoidea</taxon>
        <taxon>Culicidae</taxon>
        <taxon>Anophelinae</taxon>
        <taxon>Anopheles</taxon>
    </lineage>
</organism>
<dbReference type="EnsemblMetazoa" id="AFUN019237-RA">
    <property type="protein sequence ID" value="AFUN019237-PA"/>
    <property type="gene ID" value="AFUN019237"/>
</dbReference>
<sequence length="822" mass="94862">MSKRPNSDITPSQSPKAPRTNDEPIAHTSNANPVSDNARNQSERSITATKHHEPVDKNKSLKKQQLISLIEVSKPNCSTHGKLYNTYLAISIILHQFNKSNNYRHETETIKTNKQRIDFIVAVEVGEAGKFDDILFYFSSPKGLFTFCIQAKHKLNAGKTTNRYAFIKKNDLCATSGNFSIPMYFSSYLKINQKLTKGEPDIQNGECIRRYVICNNDDLHKDVKRYFTEIDPAEDDSLQFCEAIGATCYKLHGEIPDLNEQLKKVYKQELNTDSEFDEKKDEFFSKFLLICNSKNQEQLRLKAMNLLPKWCAKAQLEIIINDLVGLLNNSLYSEPRYYVDFERLQKWFLENHLNQNITDLKRLSEEHLEAVLEMHRNMEVKPESLEKLKLFQFLKDCGSGIYKFSSTLDLTVSSRILLQALSLLTYETIFIDSSKYTKQQDMNDALKVLLLYLRDVNHPTIKVVTILGKHDRTSLNEMKELLGKYRQKIIVVRNITGSLLNEDISDRIVVNDLSDKASTDLYTQAERPIFGSTTALSSTVEKSDDFTFLLNVLDPCDQLRKIIDNNLNEMNYKSIKCWYVPRHIIPHEQLELYSEWSVESFEEYSSIDYDSPPCIEKALAANDEECIPPDFQDIGRGKVFIFLNDAGFGKSTYFTSLAYCLSIFDPSLYIIKFIAMEFSTDFKLLKESNVENDTRIVRLLYRYIHLALFVPSINKSDIKKTDTIREEADRCANLLTVSSGKIVLDESKANMLSMEKLIELRLFLDKFNHQKIVLILHGFDETAPWYKDVALKCFARFSHLEGIRSLLVVVVVFVYFMVHFLQ</sequence>
<accession>A0A4Y0BGK3</accession>
<feature type="compositionally biased region" description="Basic and acidic residues" evidence="1">
    <location>
        <begin position="50"/>
        <end position="59"/>
    </location>
</feature>
<keyword evidence="2" id="KW-0812">Transmembrane</keyword>
<evidence type="ECO:0000256" key="2">
    <source>
        <dbReference type="SAM" id="Phobius"/>
    </source>
</evidence>
<evidence type="ECO:0000256" key="1">
    <source>
        <dbReference type="SAM" id="MobiDB-lite"/>
    </source>
</evidence>
<evidence type="ECO:0000313" key="3">
    <source>
        <dbReference type="EnsemblMetazoa" id="AFUN019237-PA"/>
    </source>
</evidence>
<dbReference type="AlphaFoldDB" id="A0A4Y0BGK3"/>
<keyword evidence="2" id="KW-0472">Membrane</keyword>